<name>A0A8C0ZRG0_CASCN</name>
<organism evidence="3">
    <name type="scientific">Castor canadensis</name>
    <name type="common">American beaver</name>
    <dbReference type="NCBI Taxonomy" id="51338"/>
    <lineage>
        <taxon>Eukaryota</taxon>
        <taxon>Metazoa</taxon>
        <taxon>Chordata</taxon>
        <taxon>Craniata</taxon>
        <taxon>Vertebrata</taxon>
        <taxon>Euteleostomi</taxon>
        <taxon>Mammalia</taxon>
        <taxon>Eutheria</taxon>
        <taxon>Euarchontoglires</taxon>
        <taxon>Glires</taxon>
        <taxon>Rodentia</taxon>
        <taxon>Castorimorpha</taxon>
        <taxon>Castoridae</taxon>
        <taxon>Castor</taxon>
    </lineage>
</organism>
<dbReference type="PANTHER" id="PTHR31283:SF5">
    <property type="entry name" value="EKC_KEOPS COMPLEX SUBUNIT LAGE3"/>
    <property type="match status" value="1"/>
</dbReference>
<evidence type="ECO:0000313" key="3">
    <source>
        <dbReference type="Ensembl" id="ENSCCNP00000013189.1"/>
    </source>
</evidence>
<feature type="region of interest" description="Disordered" evidence="2">
    <location>
        <begin position="1"/>
        <end position="37"/>
    </location>
</feature>
<accession>A0A8C0ZRG0</accession>
<dbReference type="Ensembl" id="ENSCCNT00000017333.1">
    <property type="protein sequence ID" value="ENSCCNP00000013189.1"/>
    <property type="gene ID" value="ENSCCNG00000013717.1"/>
</dbReference>
<dbReference type="Pfam" id="PF09341">
    <property type="entry name" value="Pcc1"/>
    <property type="match status" value="1"/>
</dbReference>
<dbReference type="GO" id="GO:0070525">
    <property type="term" value="P:tRNA threonylcarbamoyladenosine metabolic process"/>
    <property type="evidence" value="ECO:0007669"/>
    <property type="project" value="TreeGrafter"/>
</dbReference>
<proteinExistence type="inferred from homology"/>
<evidence type="ECO:0000256" key="1">
    <source>
        <dbReference type="ARBA" id="ARBA00007073"/>
    </source>
</evidence>
<sequence length="168" mass="17766">MACLGHHPLKRPTRAGGGSPASRGTLFPPGPCSGRPRGRGARGACATCGARAPASPACPAPPGPFRCEAQAVRMGLFLSCFSVSTLRVPFLAPIQAEIARRSLDPYQEHPSVHRELTVNGSFLVVSRWEAPKCQISLTSFLNHLSQLLQTMQRFGPLSVPVSLLGKGG</sequence>
<dbReference type="AlphaFoldDB" id="A0A8C0ZRG0"/>
<dbReference type="InterPro" id="IPR015419">
    <property type="entry name" value="CTAG/Pcc1"/>
</dbReference>
<evidence type="ECO:0000256" key="2">
    <source>
        <dbReference type="SAM" id="MobiDB-lite"/>
    </source>
</evidence>
<dbReference type="GO" id="GO:0000408">
    <property type="term" value="C:EKC/KEOPS complex"/>
    <property type="evidence" value="ECO:0007669"/>
    <property type="project" value="TreeGrafter"/>
</dbReference>
<comment type="similarity">
    <text evidence="1">Belongs to the CTAG/PCC1 family.</text>
</comment>
<dbReference type="Gene3D" id="3.30.310.50">
    <property type="entry name" value="Alpha-D-phosphohexomutase, C-terminal domain"/>
    <property type="match status" value="1"/>
</dbReference>
<evidence type="ECO:0008006" key="4">
    <source>
        <dbReference type="Google" id="ProtNLM"/>
    </source>
</evidence>
<protein>
    <recommendedName>
        <fullName evidence="4">EKC/KEOPS complex subunit LAGE3</fullName>
    </recommendedName>
</protein>
<dbReference type="PANTHER" id="PTHR31283">
    <property type="entry name" value="EKC/KEOPS COMPLEX SUBUNIT PCC1 FAMILY MEMBER"/>
    <property type="match status" value="1"/>
</dbReference>
<reference evidence="3" key="1">
    <citation type="submission" date="2023-09" db="UniProtKB">
        <authorList>
            <consortium name="Ensembl"/>
        </authorList>
    </citation>
    <scope>IDENTIFICATION</scope>
</reference>